<dbReference type="Gene3D" id="3.40.50.720">
    <property type="entry name" value="NAD(P)-binding Rossmann-like Domain"/>
    <property type="match status" value="2"/>
</dbReference>
<dbReference type="CDD" id="cd05299">
    <property type="entry name" value="CtBP_dh"/>
    <property type="match status" value="1"/>
</dbReference>
<dbReference type="GO" id="GO:0016616">
    <property type="term" value="F:oxidoreductase activity, acting on the CH-OH group of donors, NAD or NADP as acceptor"/>
    <property type="evidence" value="ECO:0007669"/>
    <property type="project" value="InterPro"/>
</dbReference>
<keyword evidence="3" id="KW-0520">NAD</keyword>
<feature type="compositionally biased region" description="Basic and acidic residues" evidence="5">
    <location>
        <begin position="336"/>
        <end position="346"/>
    </location>
</feature>
<accession>A0A5C6JY77</accession>
<feature type="domain" description="D-isomer specific 2-hydroxyacid dehydrogenase NAD-binding" evidence="7">
    <location>
        <begin position="115"/>
        <end position="296"/>
    </location>
</feature>
<dbReference type="AlphaFoldDB" id="A0A5C6JY77"/>
<reference evidence="8" key="1">
    <citation type="journal article" date="2019" name="Microbiol. Resour. Announc.">
        <title>Draft Genomic Sequences of Streptomyces misionensis and Streptomyces albidoflavus, bacteria applied for phytopathogen biocontrol.</title>
        <authorList>
            <person name="Pylro V."/>
            <person name="Dias A."/>
            <person name="Andreote F."/>
            <person name="Varani A."/>
            <person name="Andreote C."/>
            <person name="Bernardo E."/>
            <person name="Martins T."/>
        </authorList>
    </citation>
    <scope>NUCLEOTIDE SEQUENCE [LARGE SCALE GENOMIC DNA]</scope>
    <source>
        <strain evidence="8">66</strain>
    </source>
</reference>
<dbReference type="InterPro" id="IPR006139">
    <property type="entry name" value="D-isomer_2_OHA_DH_cat_dom"/>
</dbReference>
<sequence length="346" mass="37809">MTRIDSSETILIADFDFGDVDIERAVVEGAGLRLIAAQCKNEDEVIEAGREVGGVLTQYAHVGSRAIEALTRCRVIARYGTGVDIVDVDAATRRGIQVTNAPSEWCAEEVADHAVALWLAAARKICRYDRATRQGEWHWQTGAPIHRLRGQVLGLLSFGSIARLIADRAKAFGAEVWAHDPFLDQSEIRASQVRPVSFDDLVEGADYVVVQAPLTPQTHHTFDRATLRRMKPTAILVNTARGPIVEDAALHQALTEGWIAGAALDDLEEEPAKQRGWRPSNPLLALPNVIVTPHAAYYSEEAMRMVRTIAAEEAVRVLTGQPTRFPVNDLTAGSHPHRDGSPSHGS</sequence>
<dbReference type="SUPFAM" id="SSF51735">
    <property type="entry name" value="NAD(P)-binding Rossmann-fold domains"/>
    <property type="match status" value="1"/>
</dbReference>
<organism evidence="8 9">
    <name type="scientific">Streptomyces misionensis</name>
    <dbReference type="NCBI Taxonomy" id="67331"/>
    <lineage>
        <taxon>Bacteria</taxon>
        <taxon>Bacillati</taxon>
        <taxon>Actinomycetota</taxon>
        <taxon>Actinomycetes</taxon>
        <taxon>Kitasatosporales</taxon>
        <taxon>Streptomycetaceae</taxon>
        <taxon>Streptomyces</taxon>
    </lineage>
</organism>
<name>A0A5C6JY77_9ACTN</name>
<protein>
    <submittedName>
        <fullName evidence="8">C-terminal binding protein</fullName>
    </submittedName>
</protein>
<evidence type="ECO:0000256" key="5">
    <source>
        <dbReference type="SAM" id="MobiDB-lite"/>
    </source>
</evidence>
<evidence type="ECO:0000259" key="7">
    <source>
        <dbReference type="Pfam" id="PF02826"/>
    </source>
</evidence>
<feature type="region of interest" description="Disordered" evidence="5">
    <location>
        <begin position="324"/>
        <end position="346"/>
    </location>
</feature>
<dbReference type="SUPFAM" id="SSF52283">
    <property type="entry name" value="Formate/glycerate dehydrogenase catalytic domain-like"/>
    <property type="match status" value="1"/>
</dbReference>
<dbReference type="GO" id="GO:0051287">
    <property type="term" value="F:NAD binding"/>
    <property type="evidence" value="ECO:0007669"/>
    <property type="project" value="InterPro"/>
</dbReference>
<dbReference type="GO" id="GO:0003714">
    <property type="term" value="F:transcription corepressor activity"/>
    <property type="evidence" value="ECO:0007669"/>
    <property type="project" value="InterPro"/>
</dbReference>
<dbReference type="InterPro" id="IPR050857">
    <property type="entry name" value="D-2-hydroxyacid_DH"/>
</dbReference>
<evidence type="ECO:0000259" key="6">
    <source>
        <dbReference type="Pfam" id="PF00389"/>
    </source>
</evidence>
<dbReference type="Proteomes" id="UP000320481">
    <property type="component" value="Unassembled WGS sequence"/>
</dbReference>
<evidence type="ECO:0000256" key="1">
    <source>
        <dbReference type="ARBA" id="ARBA00005854"/>
    </source>
</evidence>
<proteinExistence type="inferred from homology"/>
<comment type="similarity">
    <text evidence="1 4">Belongs to the D-isomer specific 2-hydroxyacid dehydrogenase family.</text>
</comment>
<dbReference type="InterPro" id="IPR043322">
    <property type="entry name" value="CtBP"/>
</dbReference>
<dbReference type="EMBL" id="VOGW01000054">
    <property type="protein sequence ID" value="TWV53569.1"/>
    <property type="molecule type" value="Genomic_DNA"/>
</dbReference>
<dbReference type="PANTHER" id="PTHR42789:SF1">
    <property type="entry name" value="D-ISOMER SPECIFIC 2-HYDROXYACID DEHYDROGENASE FAMILY PROTEIN (AFU_ORTHOLOGUE AFUA_6G10090)"/>
    <property type="match status" value="1"/>
</dbReference>
<dbReference type="PANTHER" id="PTHR42789">
    <property type="entry name" value="D-ISOMER SPECIFIC 2-HYDROXYACID DEHYDROGENASE FAMILY PROTEIN (AFU_ORTHOLOGUE AFUA_6G10090)"/>
    <property type="match status" value="1"/>
</dbReference>
<evidence type="ECO:0000313" key="9">
    <source>
        <dbReference type="Proteomes" id="UP000320481"/>
    </source>
</evidence>
<dbReference type="InterPro" id="IPR006140">
    <property type="entry name" value="D-isomer_DH_NAD-bd"/>
</dbReference>
<keyword evidence="9" id="KW-1185">Reference proteome</keyword>
<gene>
    <name evidence="8" type="ORF">FRZ03_09825</name>
</gene>
<dbReference type="InterPro" id="IPR036291">
    <property type="entry name" value="NAD(P)-bd_dom_sf"/>
</dbReference>
<dbReference type="PROSITE" id="PS00671">
    <property type="entry name" value="D_2_HYDROXYACID_DH_3"/>
    <property type="match status" value="1"/>
</dbReference>
<evidence type="ECO:0000256" key="4">
    <source>
        <dbReference type="RuleBase" id="RU003719"/>
    </source>
</evidence>
<comment type="caution">
    <text evidence="8">The sequence shown here is derived from an EMBL/GenBank/DDBJ whole genome shotgun (WGS) entry which is preliminary data.</text>
</comment>
<evidence type="ECO:0000313" key="8">
    <source>
        <dbReference type="EMBL" id="TWV53569.1"/>
    </source>
</evidence>
<dbReference type="RefSeq" id="WP_146464772.1">
    <property type="nucleotide sequence ID" value="NZ_VOGW01000054.1"/>
</dbReference>
<dbReference type="InterPro" id="IPR029753">
    <property type="entry name" value="D-isomer_DH_CS"/>
</dbReference>
<evidence type="ECO:0000256" key="2">
    <source>
        <dbReference type="ARBA" id="ARBA00023002"/>
    </source>
</evidence>
<keyword evidence="2 4" id="KW-0560">Oxidoreductase</keyword>
<feature type="domain" description="D-isomer specific 2-hydroxyacid dehydrogenase catalytic" evidence="6">
    <location>
        <begin position="40"/>
        <end position="328"/>
    </location>
</feature>
<dbReference type="Pfam" id="PF00389">
    <property type="entry name" value="2-Hacid_dh"/>
    <property type="match status" value="1"/>
</dbReference>
<dbReference type="Pfam" id="PF02826">
    <property type="entry name" value="2-Hacid_dh_C"/>
    <property type="match status" value="1"/>
</dbReference>
<evidence type="ECO:0000256" key="3">
    <source>
        <dbReference type="ARBA" id="ARBA00023027"/>
    </source>
</evidence>